<evidence type="ECO:0000313" key="1">
    <source>
        <dbReference type="EMBL" id="KAK8562424.1"/>
    </source>
</evidence>
<sequence>MPQQVVQMQPLPRQEPTNISSLKNNLNALIVQTRAYMENTDKFIQKTDAFIDIIEMRMQNQEAALKSLETQVGQFAQILNTRPLGGFPSDIEVAKGVTHEHCKAITTRSSKQLRGKYCYKDPCLSNTCRATYLGRT</sequence>
<organism evidence="1 2">
    <name type="scientific">Hibiscus sabdariffa</name>
    <name type="common">roselle</name>
    <dbReference type="NCBI Taxonomy" id="183260"/>
    <lineage>
        <taxon>Eukaryota</taxon>
        <taxon>Viridiplantae</taxon>
        <taxon>Streptophyta</taxon>
        <taxon>Embryophyta</taxon>
        <taxon>Tracheophyta</taxon>
        <taxon>Spermatophyta</taxon>
        <taxon>Magnoliopsida</taxon>
        <taxon>eudicotyledons</taxon>
        <taxon>Gunneridae</taxon>
        <taxon>Pentapetalae</taxon>
        <taxon>rosids</taxon>
        <taxon>malvids</taxon>
        <taxon>Malvales</taxon>
        <taxon>Malvaceae</taxon>
        <taxon>Malvoideae</taxon>
        <taxon>Hibiscus</taxon>
    </lineage>
</organism>
<accession>A0ABR2EK97</accession>
<dbReference type="Proteomes" id="UP001472677">
    <property type="component" value="Unassembled WGS sequence"/>
</dbReference>
<comment type="caution">
    <text evidence="1">The sequence shown here is derived from an EMBL/GenBank/DDBJ whole genome shotgun (WGS) entry which is preliminary data.</text>
</comment>
<proteinExistence type="predicted"/>
<reference evidence="1 2" key="1">
    <citation type="journal article" date="2024" name="G3 (Bethesda)">
        <title>Genome assembly of Hibiscus sabdariffa L. provides insights into metabolisms of medicinal natural products.</title>
        <authorList>
            <person name="Kim T."/>
        </authorList>
    </citation>
    <scope>NUCLEOTIDE SEQUENCE [LARGE SCALE GENOMIC DNA]</scope>
    <source>
        <strain evidence="1">TK-2024</strain>
        <tissue evidence="1">Old leaves</tissue>
    </source>
</reference>
<protein>
    <submittedName>
        <fullName evidence="1">Uncharacterized protein</fullName>
    </submittedName>
</protein>
<name>A0ABR2EK97_9ROSI</name>
<keyword evidence="2" id="KW-1185">Reference proteome</keyword>
<gene>
    <name evidence="1" type="ORF">V6N12_010502</name>
</gene>
<evidence type="ECO:0000313" key="2">
    <source>
        <dbReference type="Proteomes" id="UP001472677"/>
    </source>
</evidence>
<dbReference type="EMBL" id="JBBPBM010000012">
    <property type="protein sequence ID" value="KAK8562424.1"/>
    <property type="molecule type" value="Genomic_DNA"/>
</dbReference>